<dbReference type="EMBL" id="LRGB01000031">
    <property type="protein sequence ID" value="KZS21253.1"/>
    <property type="molecule type" value="Genomic_DNA"/>
</dbReference>
<name>A0A162SFJ8_9CRUS</name>
<dbReference type="InterPro" id="IPR035914">
    <property type="entry name" value="Sperma_CUB_dom_sf"/>
</dbReference>
<feature type="region of interest" description="Disordered" evidence="1">
    <location>
        <begin position="181"/>
        <end position="216"/>
    </location>
</feature>
<feature type="region of interest" description="Disordered" evidence="1">
    <location>
        <begin position="478"/>
        <end position="512"/>
    </location>
</feature>
<keyword evidence="3" id="KW-0689">Ribosomal protein</keyword>
<feature type="signal peptide" evidence="2">
    <location>
        <begin position="1"/>
        <end position="18"/>
    </location>
</feature>
<evidence type="ECO:0000313" key="4">
    <source>
        <dbReference type="Proteomes" id="UP000076858"/>
    </source>
</evidence>
<keyword evidence="3" id="KW-0687">Ribonucleoprotein</keyword>
<dbReference type="Proteomes" id="UP000076858">
    <property type="component" value="Unassembled WGS sequence"/>
</dbReference>
<accession>A0A162SFJ8</accession>
<feature type="region of interest" description="Disordered" evidence="1">
    <location>
        <begin position="46"/>
        <end position="86"/>
    </location>
</feature>
<keyword evidence="4" id="KW-1185">Reference proteome</keyword>
<feature type="region of interest" description="Disordered" evidence="1">
    <location>
        <begin position="580"/>
        <end position="602"/>
    </location>
</feature>
<dbReference type="OrthoDB" id="6381944at2759"/>
<evidence type="ECO:0000313" key="3">
    <source>
        <dbReference type="EMBL" id="KZS21253.1"/>
    </source>
</evidence>
<proteinExistence type="predicted"/>
<dbReference type="GO" id="GO:0005840">
    <property type="term" value="C:ribosome"/>
    <property type="evidence" value="ECO:0007669"/>
    <property type="project" value="UniProtKB-KW"/>
</dbReference>
<sequence>MIIHHLVLVASLVASIQGGRNCGANPSVIYLKRGDKSSVEYWIPAENNIQPEPEEELSLQSRFDEQEEEQHDEEQDEIKRRESLSDLSTTAGLTTWRTIEEEFAIESKMTTTSIPAIKDLTVSTDSIQVAESEHEEETSTGLTGLKVTDDVIVFTTISPHAPTVEDAVPSDALSRVNDHVQAETTENRQQSTDVSELPVADVTDPPPPPPTTTELPINQVLANNGQESQRGDSLSGGGTQEEVPIFTTASSLQEFNMESITSGVQLMDVEVETKAELLENMMQQEQLRPHTSPPPASSVKNEESISIDNAVLLHPATVLVAPQSIQPPATQQPTEMVTESVQVEIAKTQTDESVPSASEFPDVASQLKEEFPDVASQLKEDFQDIAHILMSVPDLPQSESQIKQVETTETNEPQAVTLADFKSDLEFAVDTHAEEIETTTSSASWLTKSTGVQTEESSAHLQPNDLQLDEITTEMNGDQLKQSDGSGPPPAPSGLKIDEPESNDEQGSGLADSIQGISDAIPATQSDDGTEGSGGLVSEVPPVAVEFPAMDEPDIKIEQDGPVDILGVVEMGDPILVKVESPAEGSGSDQSAAISEIDRNDEQDTVVDVVEDESPPEFRNDDILLNRIRTIVNSLTNPKDTSSSFLRRTSGLLQSVFKRTKRSITNPTDLVNSPAFRQFLRSQPLPLRRALSPNFSGRFSRQMASSESEIRDDAQSPEQECDLHIKTDPGLHLLLTFHNMSAPYTLDCAGAYVEIEREGNGFEARWCGKPIGQQRGVRSHVIFARSEVRVSVYNNKQTLMQHQIAVGVEGINSLESQPSPVNDQLAPTGFSADIEVIDLHDAGQFTSFQRSQAYSNVHRRIG</sequence>
<dbReference type="SUPFAM" id="SSF49854">
    <property type="entry name" value="Spermadhesin, CUB domain"/>
    <property type="match status" value="1"/>
</dbReference>
<evidence type="ECO:0000256" key="1">
    <source>
        <dbReference type="SAM" id="MobiDB-lite"/>
    </source>
</evidence>
<organism evidence="3 4">
    <name type="scientific">Daphnia magna</name>
    <dbReference type="NCBI Taxonomy" id="35525"/>
    <lineage>
        <taxon>Eukaryota</taxon>
        <taxon>Metazoa</taxon>
        <taxon>Ecdysozoa</taxon>
        <taxon>Arthropoda</taxon>
        <taxon>Crustacea</taxon>
        <taxon>Branchiopoda</taxon>
        <taxon>Diplostraca</taxon>
        <taxon>Cladocera</taxon>
        <taxon>Anomopoda</taxon>
        <taxon>Daphniidae</taxon>
        <taxon>Daphnia</taxon>
    </lineage>
</organism>
<reference evidence="3 4" key="1">
    <citation type="submission" date="2016-03" db="EMBL/GenBank/DDBJ databases">
        <title>EvidentialGene: Evidence-directed Construction of Genes on Genomes.</title>
        <authorList>
            <person name="Gilbert D.G."/>
            <person name="Choi J.-H."/>
            <person name="Mockaitis K."/>
            <person name="Colbourne J."/>
            <person name="Pfrender M."/>
        </authorList>
    </citation>
    <scope>NUCLEOTIDE SEQUENCE [LARGE SCALE GENOMIC DNA]</scope>
    <source>
        <strain evidence="3 4">Xinb3</strain>
        <tissue evidence="3">Complete organism</tissue>
    </source>
</reference>
<gene>
    <name evidence="3" type="ORF">APZ42_011866</name>
</gene>
<protein>
    <submittedName>
        <fullName evidence="3">Putative Ribosomal protein l20</fullName>
    </submittedName>
</protein>
<feature type="chain" id="PRO_5007839653" evidence="2">
    <location>
        <begin position="19"/>
        <end position="862"/>
    </location>
</feature>
<evidence type="ECO:0000256" key="2">
    <source>
        <dbReference type="SAM" id="SignalP"/>
    </source>
</evidence>
<feature type="compositionally biased region" description="Polar residues" evidence="1">
    <location>
        <begin position="182"/>
        <end position="194"/>
    </location>
</feature>
<keyword evidence="2" id="KW-0732">Signal</keyword>
<comment type="caution">
    <text evidence="3">The sequence shown here is derived from an EMBL/GenBank/DDBJ whole genome shotgun (WGS) entry which is preliminary data.</text>
</comment>
<dbReference type="AlphaFoldDB" id="A0A162SFJ8"/>
<feature type="compositionally biased region" description="Acidic residues" evidence="1">
    <location>
        <begin position="65"/>
        <end position="76"/>
    </location>
</feature>